<dbReference type="Gene3D" id="2.40.160.180">
    <property type="entry name" value="Carbohydrate-selective porin OprB"/>
    <property type="match status" value="1"/>
</dbReference>
<dbReference type="AlphaFoldDB" id="A0A7R6QYL4"/>
<dbReference type="InterPro" id="IPR007049">
    <property type="entry name" value="Carb-sel_porin_OprB"/>
</dbReference>
<gene>
    <name evidence="3" type="ORF">ICHIAU1_21200</name>
</gene>
<protein>
    <submittedName>
        <fullName evidence="3">Porin</fullName>
    </submittedName>
</protein>
<comment type="similarity">
    <text evidence="1 2">Belongs to the OprB family.</text>
</comment>
<evidence type="ECO:0000256" key="2">
    <source>
        <dbReference type="RuleBase" id="RU363072"/>
    </source>
</evidence>
<dbReference type="InterPro" id="IPR052932">
    <property type="entry name" value="OprB_Porin"/>
</dbReference>
<proteinExistence type="inferred from homology"/>
<name>A0A7R6QYL4_9RHOO</name>
<dbReference type="Proteomes" id="UP000463961">
    <property type="component" value="Chromosome"/>
</dbReference>
<evidence type="ECO:0000313" key="4">
    <source>
        <dbReference type="Proteomes" id="UP000463961"/>
    </source>
</evidence>
<evidence type="ECO:0000313" key="3">
    <source>
        <dbReference type="EMBL" id="BBU69837.1"/>
    </source>
</evidence>
<accession>A0A7R6QYL4</accession>
<dbReference type="InterPro" id="IPR038673">
    <property type="entry name" value="OprB_sf"/>
</dbReference>
<evidence type="ECO:0000256" key="1">
    <source>
        <dbReference type="ARBA" id="ARBA00008769"/>
    </source>
</evidence>
<dbReference type="GO" id="GO:0015288">
    <property type="term" value="F:porin activity"/>
    <property type="evidence" value="ECO:0007669"/>
    <property type="project" value="InterPro"/>
</dbReference>
<dbReference type="RefSeq" id="WP_207105418.1">
    <property type="nucleotide sequence ID" value="NZ_AP022345.1"/>
</dbReference>
<dbReference type="EMBL" id="AP022345">
    <property type="protein sequence ID" value="BBU69837.1"/>
    <property type="molecule type" value="Genomic_DNA"/>
</dbReference>
<dbReference type="PANTHER" id="PTHR37944:SF1">
    <property type="entry name" value="PORIN B"/>
    <property type="match status" value="1"/>
</dbReference>
<dbReference type="PANTHER" id="PTHR37944">
    <property type="entry name" value="PORIN B"/>
    <property type="match status" value="1"/>
</dbReference>
<dbReference type="GO" id="GO:0008643">
    <property type="term" value="P:carbohydrate transport"/>
    <property type="evidence" value="ECO:0007669"/>
    <property type="project" value="InterPro"/>
</dbReference>
<reference evidence="4" key="1">
    <citation type="submission" date="2020-01" db="EMBL/GenBank/DDBJ databases">
        <title>Phosphoaccumulans saitamaens gen. nov., sp. nov., a polyphosphate accumulating bacterium isolated from surface river water.</title>
        <authorList>
            <person name="Watanabe K."/>
            <person name="Suda W."/>
        </authorList>
    </citation>
    <scope>NUCLEOTIDE SEQUENCE [LARGE SCALE GENOMIC DNA]</scope>
    <source>
        <strain evidence="4">ICHIAU1</strain>
    </source>
</reference>
<sequence length="429" mass="46420">MASDDNPDGFFVRPTLTGDWGGLRSTLEDNGVVIGLTQTSDVMGNFNGGVRRGVEYDGLFQPQVDMDLSKLMGWAGGKAHIAAYVVQGKGISQTNLQNIMTVTNTEYGPAGAKMGEFWIQQKLFDEFLAIKVGQIEADLNFDTIESAAFMVNSTWGWPAIWAQNLPGSGPTYPNAVPGAQLILTPNEQWTFQGAVFNGNPTGKNPNGNTNGLAFPLGQGVLSFAEAIYNLNPEGKGGMPGTYKLGGWYNSQRFNSLSMANNGQPLAASDDATPQSFKGNYSLYASFDQAIWRDANTDNQGPNVFASVHVSPQSDRNQVNWFLEGGLAYTGLIDGRPLDQCAIGFGYLNMSSGYANNVQYQNQYQGANQPIPNFESFIELDYQAVVSPWLAIQPFLTYVINPGARAPQPQNNQLAIPNATVVGVRTIVSF</sequence>
<dbReference type="GO" id="GO:0016020">
    <property type="term" value="C:membrane"/>
    <property type="evidence" value="ECO:0007669"/>
    <property type="project" value="InterPro"/>
</dbReference>
<keyword evidence="4" id="KW-1185">Reference proteome</keyword>
<organism evidence="3 4">
    <name type="scientific">Fluviibacter phosphoraccumulans</name>
    <dbReference type="NCBI Taxonomy" id="1751046"/>
    <lineage>
        <taxon>Bacteria</taxon>
        <taxon>Pseudomonadati</taxon>
        <taxon>Pseudomonadota</taxon>
        <taxon>Betaproteobacteria</taxon>
        <taxon>Rhodocyclales</taxon>
        <taxon>Fluviibacteraceae</taxon>
        <taxon>Fluviibacter</taxon>
    </lineage>
</organism>
<dbReference type="Pfam" id="PF04966">
    <property type="entry name" value="OprB"/>
    <property type="match status" value="1"/>
</dbReference>